<proteinExistence type="predicted"/>
<reference evidence="1" key="2">
    <citation type="submission" date="2021-01" db="EMBL/GenBank/DDBJ databases">
        <authorList>
            <person name="Schikora-Tamarit M.A."/>
        </authorList>
    </citation>
    <scope>NUCLEOTIDE SEQUENCE</scope>
    <source>
        <strain evidence="1">CBS2887</strain>
    </source>
</reference>
<name>A0A9P8Q9S1_WICPI</name>
<reference evidence="1" key="1">
    <citation type="journal article" date="2021" name="Open Biol.">
        <title>Shared evolutionary footprints suggest mitochondrial oxidative damage underlies multiple complex I losses in fungi.</title>
        <authorList>
            <person name="Schikora-Tamarit M.A."/>
            <person name="Marcet-Houben M."/>
            <person name="Nosek J."/>
            <person name="Gabaldon T."/>
        </authorList>
    </citation>
    <scope>NUCLEOTIDE SEQUENCE</scope>
    <source>
        <strain evidence="1">CBS2887</strain>
    </source>
</reference>
<evidence type="ECO:0000313" key="2">
    <source>
        <dbReference type="Proteomes" id="UP000774326"/>
    </source>
</evidence>
<sequence>MKLRPIPYWIPTRLSSLAWQTKGQTKFNSNLAIGCLKTNPVPTVMEGLPRTSVRFSNTVSSLFKLERFPTLMNPWPSNPFEVPWKSLKIPGIRWNKEIPELKYTSPPSVSWYCRGPSPL</sequence>
<organism evidence="1 2">
    <name type="scientific">Wickerhamomyces pijperi</name>
    <name type="common">Yeast</name>
    <name type="synonym">Pichia pijperi</name>
    <dbReference type="NCBI Taxonomy" id="599730"/>
    <lineage>
        <taxon>Eukaryota</taxon>
        <taxon>Fungi</taxon>
        <taxon>Dikarya</taxon>
        <taxon>Ascomycota</taxon>
        <taxon>Saccharomycotina</taxon>
        <taxon>Saccharomycetes</taxon>
        <taxon>Phaffomycetales</taxon>
        <taxon>Wickerhamomycetaceae</taxon>
        <taxon>Wickerhamomyces</taxon>
    </lineage>
</organism>
<dbReference type="AlphaFoldDB" id="A0A9P8Q9S1"/>
<protein>
    <submittedName>
        <fullName evidence="1">Uncharacterized protein</fullName>
    </submittedName>
</protein>
<evidence type="ECO:0000313" key="1">
    <source>
        <dbReference type="EMBL" id="KAH3686561.1"/>
    </source>
</evidence>
<keyword evidence="2" id="KW-1185">Reference proteome</keyword>
<gene>
    <name evidence="1" type="ORF">WICPIJ_002459</name>
</gene>
<comment type="caution">
    <text evidence="1">The sequence shown here is derived from an EMBL/GenBank/DDBJ whole genome shotgun (WGS) entry which is preliminary data.</text>
</comment>
<dbReference type="EMBL" id="JAEUBG010001337">
    <property type="protein sequence ID" value="KAH3686561.1"/>
    <property type="molecule type" value="Genomic_DNA"/>
</dbReference>
<accession>A0A9P8Q9S1</accession>
<dbReference type="Proteomes" id="UP000774326">
    <property type="component" value="Unassembled WGS sequence"/>
</dbReference>